<gene>
    <name evidence="2" type="ORF">K3T81_18015</name>
</gene>
<keyword evidence="1" id="KW-0812">Transmembrane</keyword>
<accession>A0AAW5BF56</accession>
<keyword evidence="3" id="KW-1185">Reference proteome</keyword>
<feature type="transmembrane region" description="Helical" evidence="1">
    <location>
        <begin position="246"/>
        <end position="271"/>
    </location>
</feature>
<evidence type="ECO:0000313" key="2">
    <source>
        <dbReference type="EMBL" id="MCG3421046.1"/>
    </source>
</evidence>
<dbReference type="RefSeq" id="WP_238022042.1">
    <property type="nucleotide sequence ID" value="NZ_JAIFZM010000021.1"/>
</dbReference>
<proteinExistence type="predicted"/>
<comment type="caution">
    <text evidence="2">The sequence shown here is derived from an EMBL/GenBank/DDBJ whole genome shotgun (WGS) entry which is preliminary data.</text>
</comment>
<protein>
    <submittedName>
        <fullName evidence="2">ABC transporter permease subunit</fullName>
    </submittedName>
</protein>
<evidence type="ECO:0000256" key="1">
    <source>
        <dbReference type="SAM" id="Phobius"/>
    </source>
</evidence>
<feature type="transmembrane region" description="Helical" evidence="1">
    <location>
        <begin position="15"/>
        <end position="38"/>
    </location>
</feature>
<dbReference type="EMBL" id="JAIFZM010000021">
    <property type="protein sequence ID" value="MCG3421046.1"/>
    <property type="molecule type" value="Genomic_DNA"/>
</dbReference>
<name>A0AAW5BF56_9BACI</name>
<dbReference type="AlphaFoldDB" id="A0AAW5BF56"/>
<feature type="transmembrane region" description="Helical" evidence="1">
    <location>
        <begin position="190"/>
        <end position="214"/>
    </location>
</feature>
<organism evidence="2 3">
    <name type="scientific">Oceanobacillus jordanicus</name>
    <dbReference type="NCBI Taxonomy" id="2867266"/>
    <lineage>
        <taxon>Bacteria</taxon>
        <taxon>Bacillati</taxon>
        <taxon>Bacillota</taxon>
        <taxon>Bacilli</taxon>
        <taxon>Bacillales</taxon>
        <taxon>Bacillaceae</taxon>
        <taxon>Oceanobacillus</taxon>
    </lineage>
</organism>
<dbReference type="PANTHER" id="PTHR37305">
    <property type="entry name" value="INTEGRAL MEMBRANE PROTEIN-RELATED"/>
    <property type="match status" value="1"/>
</dbReference>
<keyword evidence="1" id="KW-0472">Membrane</keyword>
<feature type="transmembrane region" description="Helical" evidence="1">
    <location>
        <begin position="298"/>
        <end position="320"/>
    </location>
</feature>
<sequence>MKDLLLFEFKKITKILYFMMMLLALIAFVSFFFIYSYVHTARVDDYIYNNEAIKSSHQLSIDELSNTEEDRATNKEDIKFFRGEMEEIDMLSESARNHDWENIIRYEIASSEETVKVLPSQSEENVYTWPTHFTNEVVMEKNKWLLEHHIKPVLPIHSFSEITAYDRVFNTAIDEQIAYEFFNKYDSSSIYFLFLLVENGLTIGGAIFFLFLFGSMITREGLGRNGPIHFLATMPLKRWKIIWSKLITTILLTFFVLFATILWGTLLGIVFDRFGDWGYPVLIYEPDFSFRFIEMGNFILLSLLLFLSLLIFCYSWLFLYSVLLKQTFMTIVLTIITVGSGYLLSGSDIAITQELAPFNPFHYFHITEVITMEYAFNAENYNFTMWNGIISLFIFSLIIILVAFLLFRRKAK</sequence>
<evidence type="ECO:0000313" key="3">
    <source>
        <dbReference type="Proteomes" id="UP001199631"/>
    </source>
</evidence>
<keyword evidence="1" id="KW-1133">Transmembrane helix</keyword>
<feature type="transmembrane region" description="Helical" evidence="1">
    <location>
        <begin position="385"/>
        <end position="407"/>
    </location>
</feature>
<dbReference type="Proteomes" id="UP001199631">
    <property type="component" value="Unassembled WGS sequence"/>
</dbReference>
<reference evidence="2 3" key="1">
    <citation type="journal article" date="2022" name="Evol. Bioinform. Online">
        <title>Draft Genome Sequence of Oceanobacillus jordanicus Strain GSFE11, a Halotolerant Plant Growth-Promoting Bacterial Endophyte Isolated From the Jordan Valley.</title>
        <authorList>
            <person name="Alhindi T."/>
            <person name="Albdaiwi R."/>
        </authorList>
    </citation>
    <scope>NUCLEOTIDE SEQUENCE [LARGE SCALE GENOMIC DNA]</scope>
    <source>
        <strain evidence="2 3">GSFE11</strain>
    </source>
</reference>
<dbReference type="PANTHER" id="PTHR37305:SF1">
    <property type="entry name" value="MEMBRANE PROTEIN"/>
    <property type="match status" value="1"/>
</dbReference>